<dbReference type="CDD" id="cd17268">
    <property type="entry name" value="RMtype1_S_Ara36733I_TRD1-CR1_like"/>
    <property type="match status" value="1"/>
</dbReference>
<dbReference type="Pfam" id="PF01420">
    <property type="entry name" value="Methylase_S"/>
    <property type="match status" value="2"/>
</dbReference>
<keyword evidence="6" id="KW-1185">Reference proteome</keyword>
<dbReference type="PANTHER" id="PTHR43140:SF1">
    <property type="entry name" value="TYPE I RESTRICTION ENZYME ECOKI SPECIFICITY SUBUNIT"/>
    <property type="match status" value="1"/>
</dbReference>
<dbReference type="InterPro" id="IPR044946">
    <property type="entry name" value="Restrct_endonuc_typeI_TRD_sf"/>
</dbReference>
<proteinExistence type="inferred from homology"/>
<protein>
    <submittedName>
        <fullName evidence="5">Putative restriction modification enzyme S subunit</fullName>
    </submittedName>
</protein>
<dbReference type="PANTHER" id="PTHR43140">
    <property type="entry name" value="TYPE-1 RESTRICTION ENZYME ECOKI SPECIFICITY PROTEIN"/>
    <property type="match status" value="1"/>
</dbReference>
<dbReference type="RefSeq" id="WP_099142568.1">
    <property type="nucleotide sequence ID" value="NZ_CAWNOR010000051.1"/>
</dbReference>
<gene>
    <name evidence="5" type="ORF">Xkoz_02613</name>
</gene>
<evidence type="ECO:0000256" key="3">
    <source>
        <dbReference type="ARBA" id="ARBA00023125"/>
    </source>
</evidence>
<dbReference type="InterPro" id="IPR051212">
    <property type="entry name" value="Type-I_RE_S_subunit"/>
</dbReference>
<evidence type="ECO:0000259" key="4">
    <source>
        <dbReference type="Pfam" id="PF01420"/>
    </source>
</evidence>
<feature type="domain" description="Type I restriction modification DNA specificity" evidence="4">
    <location>
        <begin position="251"/>
        <end position="402"/>
    </location>
</feature>
<dbReference type="Proteomes" id="UP000221101">
    <property type="component" value="Unassembled WGS sequence"/>
</dbReference>
<evidence type="ECO:0000313" key="5">
    <source>
        <dbReference type="EMBL" id="PHM71884.1"/>
    </source>
</evidence>
<dbReference type="OrthoDB" id="9798929at2"/>
<comment type="similarity">
    <text evidence="1">Belongs to the type-I restriction system S methylase family.</text>
</comment>
<comment type="caution">
    <text evidence="5">The sequence shown here is derived from an EMBL/GenBank/DDBJ whole genome shotgun (WGS) entry which is preliminary data.</text>
</comment>
<dbReference type="Gene3D" id="3.90.220.20">
    <property type="entry name" value="DNA methylase specificity domains"/>
    <property type="match status" value="2"/>
</dbReference>
<dbReference type="AlphaFoldDB" id="A0A2D0L865"/>
<dbReference type="EMBL" id="NJCX01000018">
    <property type="protein sequence ID" value="PHM71884.1"/>
    <property type="molecule type" value="Genomic_DNA"/>
</dbReference>
<name>A0A2D0L865_9GAMM</name>
<evidence type="ECO:0000256" key="2">
    <source>
        <dbReference type="ARBA" id="ARBA00022747"/>
    </source>
</evidence>
<sequence>MSSSMNFMEKLLDGVEVEWKALGEIGELVRGNGLQKKDFTEIGVPAIHYGQIYTYYGFSTTETKSFVSPELAKKLRKVNTGDVVITNTSENLEDVGKALVYLGVQQAVTGGHATIFKPSGTIIGKYFAYFTQTTTFSNEKRKYAKGAKVIDVSATDMAKIQIPIPCPENQEKSLEIQAEIVRILDAFTALTTELTTELTARKKQYNYYRDRLLSFEEGGVEWKTLGKVTLPTSNIRWRDTNRTYRYIDLTSVSRENNAIIETSKITAQNAPSRAQKLVEKDDVIFATTRPTQLRLSLIDEEYSGEVASTGYCVLRAKSCEVLPKWIYYYLSSTEFGKYVEENQSGSAYPAISDSKVKEFKLPIPYPSNPKKSLAEQARIVAILDKFDSLTHSISEGLPREIELRQKQYEYYRDLLLSFPKPEEVTA</sequence>
<feature type="domain" description="Type I restriction modification DNA specificity" evidence="4">
    <location>
        <begin position="16"/>
        <end position="199"/>
    </location>
</feature>
<reference evidence="5 6" key="1">
    <citation type="journal article" date="2017" name="Nat. Microbiol.">
        <title>Natural product diversity associated with the nematode symbionts Photorhabdus and Xenorhabdus.</title>
        <authorList>
            <person name="Tobias N.J."/>
            <person name="Wolff H."/>
            <person name="Djahanschiri B."/>
            <person name="Grundmann F."/>
            <person name="Kronenwerth M."/>
            <person name="Shi Y.M."/>
            <person name="Simonyi S."/>
            <person name="Grun P."/>
            <person name="Shapiro-Ilan D."/>
            <person name="Pidot S.J."/>
            <person name="Stinear T.P."/>
            <person name="Ebersberger I."/>
            <person name="Bode H.B."/>
        </authorList>
    </citation>
    <scope>NUCLEOTIDE SEQUENCE [LARGE SCALE GENOMIC DNA]</scope>
    <source>
        <strain evidence="5 6">DSM 17907</strain>
    </source>
</reference>
<keyword evidence="2" id="KW-0680">Restriction system</keyword>
<accession>A0A2D0L865</accession>
<evidence type="ECO:0000313" key="6">
    <source>
        <dbReference type="Proteomes" id="UP000221101"/>
    </source>
</evidence>
<keyword evidence="3" id="KW-0238">DNA-binding</keyword>
<dbReference type="SUPFAM" id="SSF116734">
    <property type="entry name" value="DNA methylase specificity domain"/>
    <property type="match status" value="2"/>
</dbReference>
<dbReference type="GO" id="GO:0003677">
    <property type="term" value="F:DNA binding"/>
    <property type="evidence" value="ECO:0007669"/>
    <property type="project" value="UniProtKB-KW"/>
</dbReference>
<dbReference type="GO" id="GO:0009307">
    <property type="term" value="P:DNA restriction-modification system"/>
    <property type="evidence" value="ECO:0007669"/>
    <property type="project" value="UniProtKB-KW"/>
</dbReference>
<dbReference type="InterPro" id="IPR000055">
    <property type="entry name" value="Restrct_endonuc_typeI_TRD"/>
</dbReference>
<evidence type="ECO:0000256" key="1">
    <source>
        <dbReference type="ARBA" id="ARBA00010923"/>
    </source>
</evidence>
<organism evidence="5 6">
    <name type="scientific">Xenorhabdus kozodoii</name>
    <dbReference type="NCBI Taxonomy" id="351676"/>
    <lineage>
        <taxon>Bacteria</taxon>
        <taxon>Pseudomonadati</taxon>
        <taxon>Pseudomonadota</taxon>
        <taxon>Gammaproteobacteria</taxon>
        <taxon>Enterobacterales</taxon>
        <taxon>Morganellaceae</taxon>
        <taxon>Xenorhabdus</taxon>
    </lineage>
</organism>